<proteinExistence type="predicted"/>
<organism evidence="1 2">
    <name type="scientific">Elaeophora elaphi</name>
    <dbReference type="NCBI Taxonomy" id="1147741"/>
    <lineage>
        <taxon>Eukaryota</taxon>
        <taxon>Metazoa</taxon>
        <taxon>Ecdysozoa</taxon>
        <taxon>Nematoda</taxon>
        <taxon>Chromadorea</taxon>
        <taxon>Rhabditida</taxon>
        <taxon>Spirurina</taxon>
        <taxon>Spiruromorpha</taxon>
        <taxon>Filarioidea</taxon>
        <taxon>Onchocercidae</taxon>
        <taxon>Elaeophora</taxon>
    </lineage>
</organism>
<keyword evidence="1" id="KW-1185">Reference proteome</keyword>
<dbReference type="Proteomes" id="UP000050640">
    <property type="component" value="Unplaced"/>
</dbReference>
<evidence type="ECO:0000313" key="2">
    <source>
        <dbReference type="WBParaSite" id="EEL_0000145501-mRNA-1"/>
    </source>
</evidence>
<sequence>LARLVFLVNDNRLLQYYTLGYSIIISSKQKTGLLKL</sequence>
<protein>
    <submittedName>
        <fullName evidence="2">Type II toxin-antitoxin system RelE/ParE family toxin</fullName>
    </submittedName>
</protein>
<dbReference type="AlphaFoldDB" id="A0A0R3RIZ7"/>
<accession>A0A0R3RIZ7</accession>
<name>A0A0R3RIZ7_9BILA</name>
<dbReference type="WBParaSite" id="EEL_0000145501-mRNA-1">
    <property type="protein sequence ID" value="EEL_0000145501-mRNA-1"/>
    <property type="gene ID" value="EEL_0000145501"/>
</dbReference>
<reference evidence="2" key="1">
    <citation type="submission" date="2017-02" db="UniProtKB">
        <authorList>
            <consortium name="WormBaseParasite"/>
        </authorList>
    </citation>
    <scope>IDENTIFICATION</scope>
</reference>
<evidence type="ECO:0000313" key="1">
    <source>
        <dbReference type="Proteomes" id="UP000050640"/>
    </source>
</evidence>